<proteinExistence type="predicted"/>
<dbReference type="EMBL" id="JXNT01000012">
    <property type="protein sequence ID" value="ODM16227.1"/>
    <property type="molecule type" value="Genomic_DNA"/>
</dbReference>
<dbReference type="AlphaFoldDB" id="A0A1E3B5K1"/>
<keyword evidence="2" id="KW-1185">Reference proteome</keyword>
<accession>A0A1E3B5K1</accession>
<comment type="caution">
    <text evidence="1">The sequence shown here is derived from an EMBL/GenBank/DDBJ whole genome shotgun (WGS) entry which is preliminary data.</text>
</comment>
<protein>
    <submittedName>
        <fullName evidence="1">Uncharacterized protein</fullName>
    </submittedName>
</protein>
<gene>
    <name evidence="1" type="ORF">SI65_08226</name>
</gene>
<evidence type="ECO:0000313" key="2">
    <source>
        <dbReference type="Proteomes" id="UP000094569"/>
    </source>
</evidence>
<evidence type="ECO:0000313" key="1">
    <source>
        <dbReference type="EMBL" id="ODM16227.1"/>
    </source>
</evidence>
<reference evidence="1 2" key="1">
    <citation type="journal article" date="2016" name="BMC Genomics">
        <title>Comparative genomic and transcriptomic analyses of the Fuzhuan brick tea-fermentation fungus Aspergillus cristatus.</title>
        <authorList>
            <person name="Ge Y."/>
            <person name="Wang Y."/>
            <person name="Liu Y."/>
            <person name="Tan Y."/>
            <person name="Ren X."/>
            <person name="Zhang X."/>
            <person name="Hyde K.D."/>
            <person name="Liu Y."/>
            <person name="Liu Z."/>
        </authorList>
    </citation>
    <scope>NUCLEOTIDE SEQUENCE [LARGE SCALE GENOMIC DNA]</scope>
    <source>
        <strain evidence="1 2">GZAAS20.1005</strain>
    </source>
</reference>
<sequence length="98" mass="10846">MVYHAIAEHSGGSYVTAKFNANVVADTYSRLKSTWQQQTSERAQLTLDILQSHVKKQAGPLAAQDSAREDTICDKYMDRLDDLPVAEIGLNLTDMTTS</sequence>
<dbReference type="Proteomes" id="UP000094569">
    <property type="component" value="Unassembled WGS sequence"/>
</dbReference>
<dbReference type="VEuPathDB" id="FungiDB:SI65_08226"/>
<organism evidence="1 2">
    <name type="scientific">Aspergillus cristatus</name>
    <name type="common">Chinese Fuzhuan brick tea-fermentation fungus</name>
    <name type="synonym">Eurotium cristatum</name>
    <dbReference type="NCBI Taxonomy" id="573508"/>
    <lineage>
        <taxon>Eukaryota</taxon>
        <taxon>Fungi</taxon>
        <taxon>Dikarya</taxon>
        <taxon>Ascomycota</taxon>
        <taxon>Pezizomycotina</taxon>
        <taxon>Eurotiomycetes</taxon>
        <taxon>Eurotiomycetidae</taxon>
        <taxon>Eurotiales</taxon>
        <taxon>Aspergillaceae</taxon>
        <taxon>Aspergillus</taxon>
        <taxon>Aspergillus subgen. Aspergillus</taxon>
    </lineage>
</organism>
<name>A0A1E3B5K1_ASPCR</name>